<keyword evidence="2" id="KW-1185">Reference proteome</keyword>
<feature type="compositionally biased region" description="Polar residues" evidence="1">
    <location>
        <begin position="32"/>
        <end position="43"/>
    </location>
</feature>
<feature type="region of interest" description="Disordered" evidence="1">
    <location>
        <begin position="1230"/>
        <end position="1302"/>
    </location>
</feature>
<feature type="compositionally biased region" description="Low complexity" evidence="1">
    <location>
        <begin position="20"/>
        <end position="31"/>
    </location>
</feature>
<reference evidence="3 4" key="1">
    <citation type="submission" date="2025-04" db="UniProtKB">
        <authorList>
            <consortium name="RefSeq"/>
        </authorList>
    </citation>
    <scope>IDENTIFICATION</scope>
</reference>
<dbReference type="RefSeq" id="XP_010259557.1">
    <property type="nucleotide sequence ID" value="XM_010261255.2"/>
</dbReference>
<feature type="compositionally biased region" description="Polar residues" evidence="1">
    <location>
        <begin position="1288"/>
        <end position="1302"/>
    </location>
</feature>
<sequence length="1943" mass="213027">MLGDGITDKVRNFLEQDNLSQGQHQSQAGSGNWTVLNNNSQGGHQRLVETPPISNLKNFNVQQSDSESGNIKESFGLPLGTNFTQLTLQSDLSKRQQLRLNGFVHGHQGFHGRNQKRFQGEDTVSDRHSLASRGLFTLESQGGNAPEQSSAVTRSSERLETAEAPINFDFLGGQQQLMRGQQPGVPQPRPRQQPGFNDIQLWQQRIMLKQLQELQRQQQLQHVDEARQQNSMKQSSADQLPALINGTPVHDPSNYSWTNELMGGESKVASSTPQMFMANNINMVQRSGSPSLQGFSNGLMFSNEQGQGLRSMGFVPQQPDQSLYGTPIASSRGNCSQYSNLQGVSHDSADIFTKAGGNIVEKPGVQTSAFSNTFQGDVFTNQGCMQDGNSVSKHGFQGKNLFGNFPAQSLSSGGISGNFQQLHSLPRNAPVQEYQARHERAGWSGNLQEKATTQAGPSQGLVPLDPTEERILFNSDDNIWDASFGRTGNMGTVGLGNPMEGPDFFNVFPSVQSGSWSALMQSAVAETSSSDTGLQDEWSGLNIQKTELSAGNQPASFNDSGKQQSWVDHNLQAASLTSRPFPLFNDANMSPSSHHVSVFQQSSIKFPFEQIERVQPDSSRDSIQQTPKEGCKWLDRSPQQKPLADGNHQVQPPIHLENSSEGSWAGQIYEQSGAAIHSAEAELNVQNIQGSWSHQQSMPSYNIGGHESLSTSGDATLKIRENENTAQHSQGNDNKRTMQPQRDNSSGMWKADGNHTGIHFPNLTGGHEHAKSGAGISQINREDSHANNFIALPNSAAAKSNQEVNQHASNSHQFDYGKHIVDYSPRYKGNETGGNYQPPPNKIPRVSEPLMNVSDKASVETYEKKQENCYQRDISNDGYTSNQAQQTAMGGTARENLWLSSSDSHASVAVNQKSSGQVGRKVPARRFQYHPMGNLGMNVEPTDTMKQITHSQVLSQQVTRGLKSHEQGYFGQSKFVGHISNNAADRERGQLHGFQGNMKRPDDVPSRVILPGYAANASSSFDRLTGFYSPNRTAQTSQNMLELLHKVDQSREHNTKMQFDSSDRDPSSEMPDAEASDGSISHVQPNQSSTSQGFGLRLAPPSQRLPVSNHAFSPQNSSQTDNDLNSRHGDAEAGEKGQARMDPGSSVQSLPQEMNQREHWDNKSGVSGQVGNETSNFNMQRNSSKAFTSLPYPRSHLQNQLMSGASGEVIKDQSVNVSLGRLASRFMQTDDSLDGTVSDRSTQSSLPGAGGRMPPFNLASPADASQQISTNSFQRVSGQQIPFPEAKSVSQPSITPGMSQHESYPTMLHNVWNQQPSSGGQPHKVSPNFFPPVNSSNNNLEKSSWTPQKLGEQDTKRGGYGSSEFGICSNSQRFSHGEDQPRKESSWQQVTSDKVGLVQQTTASSQGQESKVQQFMDANHLPSGSLLSQPHQQDIDRGRNGKAPVLIPQAEHGPLQNPAASNREIEAFGRSLKPSHVLHQNYSLLHQVQAMKGVETDPVKRGMKIFKPTNYGPDTQHAAASKAGQQLLYGYNPMVRDAIDKELNATSTKMLSFSSEAREDQNANANSQRVSSQDMVAFGRNDSQNHSSHLSIASSRTEHPQISPQMAPSWFEQYGTFKNGQMLPMYDARRTAKSAAQQFFFGKPSEGFPVHASIEQANAVDSGQVGSIWQSTSTTLVASEHLSPSHSLPADVSEQTLAVVRPKKRKSVTSELLSWHKEVTQGSQRIQNISISELDWAQATNRLIEKMEDEAEMMEDGQTVVRPRRRLILTTQLMQQLLRPAPAAMLSADATSNYENVTYYVARLALGDACSLITCSASGDSHAPVDSTDMTSEKVKSSERIGGQYLFKAMEGFVNKARKLENDFLRLDKRASILDLRVDCQDLERFSVINRFAKFHGRGHADGAETSSSSDTSATAQKAFPQRYVTAHPLPRNLPEGVQCLSL</sequence>
<dbReference type="STRING" id="4432.A0A1U7ZYC2"/>
<feature type="compositionally biased region" description="Polar residues" evidence="1">
    <location>
        <begin position="1581"/>
        <end position="1602"/>
    </location>
</feature>
<dbReference type="Proteomes" id="UP000189703">
    <property type="component" value="Unplaced"/>
</dbReference>
<feature type="region of interest" description="Disordered" evidence="1">
    <location>
        <begin position="18"/>
        <end position="45"/>
    </location>
</feature>
<feature type="compositionally biased region" description="Polar residues" evidence="1">
    <location>
        <begin position="724"/>
        <end position="747"/>
    </location>
</feature>
<feature type="compositionally biased region" description="Low complexity" evidence="1">
    <location>
        <begin position="1325"/>
        <end position="1339"/>
    </location>
</feature>
<proteinExistence type="predicted"/>
<dbReference type="KEGG" id="nnu:104598940"/>
<feature type="compositionally biased region" description="Polar residues" evidence="1">
    <location>
        <begin position="1386"/>
        <end position="1413"/>
    </location>
</feature>
<feature type="compositionally biased region" description="Basic and acidic residues" evidence="1">
    <location>
        <begin position="1375"/>
        <end position="1385"/>
    </location>
</feature>
<feature type="compositionally biased region" description="Polar residues" evidence="1">
    <location>
        <begin position="1110"/>
        <end position="1123"/>
    </location>
</feature>
<evidence type="ECO:0000313" key="2">
    <source>
        <dbReference type="Proteomes" id="UP000189703"/>
    </source>
</evidence>
<feature type="compositionally biased region" description="Polar residues" evidence="1">
    <location>
        <begin position="1263"/>
        <end position="1280"/>
    </location>
</feature>
<dbReference type="OrthoDB" id="1926238at2759"/>
<dbReference type="RefSeq" id="XP_010259549.1">
    <property type="nucleotide sequence ID" value="XM_010261247.2"/>
</dbReference>
<evidence type="ECO:0000313" key="3">
    <source>
        <dbReference type="RefSeq" id="XP_010259549.1"/>
    </source>
</evidence>
<evidence type="ECO:0000256" key="1">
    <source>
        <dbReference type="SAM" id="MobiDB-lite"/>
    </source>
</evidence>
<gene>
    <name evidence="3 4" type="primary">LOC104598940</name>
</gene>
<feature type="compositionally biased region" description="Polar residues" evidence="1">
    <location>
        <begin position="1145"/>
        <end position="1154"/>
    </location>
</feature>
<dbReference type="PANTHER" id="PTHR31267:SF2">
    <property type="entry name" value="EXPRESSED PROTEIN"/>
    <property type="match status" value="1"/>
</dbReference>
<feature type="compositionally biased region" description="Basic and acidic residues" evidence="1">
    <location>
        <begin position="1124"/>
        <end position="1139"/>
    </location>
</feature>
<accession>A0A1U7ZYC2</accession>
<dbReference type="OMA" id="NDCEMIT"/>
<name>A0A1U7ZYC2_NELNU</name>
<evidence type="ECO:0000313" key="4">
    <source>
        <dbReference type="RefSeq" id="XP_010259557.1"/>
    </source>
</evidence>
<dbReference type="eggNOG" id="ENOG502QW8G">
    <property type="taxonomic scope" value="Eukaryota"/>
</dbReference>
<feature type="region of interest" description="Disordered" evidence="1">
    <location>
        <begin position="1048"/>
        <end position="1177"/>
    </location>
</feature>
<feature type="region of interest" description="Disordered" evidence="1">
    <location>
        <begin position="1314"/>
        <end position="1441"/>
    </location>
</feature>
<organism evidence="2 3">
    <name type="scientific">Nelumbo nucifera</name>
    <name type="common">Sacred lotus</name>
    <dbReference type="NCBI Taxonomy" id="4432"/>
    <lineage>
        <taxon>Eukaryota</taxon>
        <taxon>Viridiplantae</taxon>
        <taxon>Streptophyta</taxon>
        <taxon>Embryophyta</taxon>
        <taxon>Tracheophyta</taxon>
        <taxon>Spermatophyta</taxon>
        <taxon>Magnoliopsida</taxon>
        <taxon>Proteales</taxon>
        <taxon>Nelumbonaceae</taxon>
        <taxon>Nelumbo</taxon>
    </lineage>
</organism>
<feature type="compositionally biased region" description="Basic and acidic residues" evidence="1">
    <location>
        <begin position="1048"/>
        <end position="1067"/>
    </location>
</feature>
<dbReference type="GeneID" id="104598940"/>
<dbReference type="PANTHER" id="PTHR31267">
    <property type="entry name" value="DENTIN SIALOPHOSPHOPROTEIN-LIKE PROTEIN"/>
    <property type="match status" value="1"/>
</dbReference>
<feature type="compositionally biased region" description="Polar residues" evidence="1">
    <location>
        <begin position="1078"/>
        <end position="1093"/>
    </location>
</feature>
<feature type="region of interest" description="Disordered" evidence="1">
    <location>
        <begin position="613"/>
        <end position="661"/>
    </location>
</feature>
<feature type="region of interest" description="Disordered" evidence="1">
    <location>
        <begin position="1579"/>
        <end position="1602"/>
    </location>
</feature>
<protein>
    <submittedName>
        <fullName evidence="3 4">Uncharacterized protein LOC104598940 isoform X1</fullName>
    </submittedName>
</protein>
<feature type="compositionally biased region" description="Polar residues" evidence="1">
    <location>
        <begin position="1164"/>
        <end position="1177"/>
    </location>
</feature>
<feature type="region of interest" description="Disordered" evidence="1">
    <location>
        <begin position="724"/>
        <end position="773"/>
    </location>
</feature>